<evidence type="ECO:0000256" key="1">
    <source>
        <dbReference type="ARBA" id="ARBA00022512"/>
    </source>
</evidence>
<feature type="compositionally biased region" description="Polar residues" evidence="5">
    <location>
        <begin position="695"/>
        <end position="723"/>
    </location>
</feature>
<organism evidence="8 9">
    <name type="scientific">Secundilactobacillus hailunensis</name>
    <dbReference type="NCBI Taxonomy" id="2559923"/>
    <lineage>
        <taxon>Bacteria</taxon>
        <taxon>Bacillati</taxon>
        <taxon>Bacillota</taxon>
        <taxon>Bacilli</taxon>
        <taxon>Lactobacillales</taxon>
        <taxon>Lactobacillaceae</taxon>
        <taxon>Secundilactobacillus</taxon>
    </lineage>
</organism>
<dbReference type="Proteomes" id="UP001596190">
    <property type="component" value="Unassembled WGS sequence"/>
</dbReference>
<feature type="region of interest" description="Disordered" evidence="5">
    <location>
        <begin position="415"/>
        <end position="479"/>
    </location>
</feature>
<dbReference type="InterPro" id="IPR019931">
    <property type="entry name" value="LPXTG_anchor"/>
</dbReference>
<name>A0ABW1T6F3_9LACO</name>
<feature type="region of interest" description="Disordered" evidence="5">
    <location>
        <begin position="1"/>
        <end position="52"/>
    </location>
</feature>
<feature type="compositionally biased region" description="Polar residues" evidence="5">
    <location>
        <begin position="150"/>
        <end position="178"/>
    </location>
</feature>
<feature type="region of interest" description="Disordered" evidence="5">
    <location>
        <begin position="208"/>
        <end position="228"/>
    </location>
</feature>
<feature type="compositionally biased region" description="Polar residues" evidence="5">
    <location>
        <begin position="579"/>
        <end position="623"/>
    </location>
</feature>
<dbReference type="Pfam" id="PF00746">
    <property type="entry name" value="Gram_pos_anchor"/>
    <property type="match status" value="1"/>
</dbReference>
<proteinExistence type="predicted"/>
<reference evidence="9" key="1">
    <citation type="journal article" date="2019" name="Int. J. Syst. Evol. Microbiol.">
        <title>The Global Catalogue of Microorganisms (GCM) 10K type strain sequencing project: providing services to taxonomists for standard genome sequencing and annotation.</title>
        <authorList>
            <consortium name="The Broad Institute Genomics Platform"/>
            <consortium name="The Broad Institute Genome Sequencing Center for Infectious Disease"/>
            <person name="Wu L."/>
            <person name="Ma J."/>
        </authorList>
    </citation>
    <scope>NUCLEOTIDE SEQUENCE [LARGE SCALE GENOMIC DNA]</scope>
    <source>
        <strain evidence="9">CCM 8950</strain>
    </source>
</reference>
<feature type="compositionally biased region" description="Low complexity" evidence="5">
    <location>
        <begin position="251"/>
        <end position="272"/>
    </location>
</feature>
<keyword evidence="6" id="KW-1133">Transmembrane helix</keyword>
<dbReference type="NCBIfam" id="TIGR01167">
    <property type="entry name" value="LPXTG_anchor"/>
    <property type="match status" value="1"/>
</dbReference>
<comment type="caution">
    <text evidence="8">The sequence shown here is derived from an EMBL/GenBank/DDBJ whole genome shotgun (WGS) entry which is preliminary data.</text>
</comment>
<dbReference type="RefSeq" id="WP_380958067.1">
    <property type="nucleotide sequence ID" value="NZ_JBHSSA010000007.1"/>
</dbReference>
<evidence type="ECO:0000259" key="7">
    <source>
        <dbReference type="PROSITE" id="PS50847"/>
    </source>
</evidence>
<evidence type="ECO:0000256" key="6">
    <source>
        <dbReference type="SAM" id="Phobius"/>
    </source>
</evidence>
<feature type="compositionally biased region" description="Polar residues" evidence="5">
    <location>
        <begin position="825"/>
        <end position="838"/>
    </location>
</feature>
<gene>
    <name evidence="8" type="ORF">ACFP1H_00435</name>
</gene>
<feature type="compositionally biased region" description="Polar residues" evidence="5">
    <location>
        <begin position="436"/>
        <end position="479"/>
    </location>
</feature>
<feature type="region of interest" description="Disordered" evidence="5">
    <location>
        <begin position="129"/>
        <end position="178"/>
    </location>
</feature>
<keyword evidence="6" id="KW-0472">Membrane</keyword>
<feature type="region of interest" description="Disordered" evidence="5">
    <location>
        <begin position="578"/>
        <end position="624"/>
    </location>
</feature>
<keyword evidence="6" id="KW-0812">Transmembrane</keyword>
<evidence type="ECO:0000256" key="4">
    <source>
        <dbReference type="ARBA" id="ARBA00023088"/>
    </source>
</evidence>
<accession>A0ABW1T6F3</accession>
<dbReference type="EMBL" id="JBHSSA010000007">
    <property type="protein sequence ID" value="MFC6253082.1"/>
    <property type="molecule type" value="Genomic_DNA"/>
</dbReference>
<feature type="transmembrane region" description="Helical" evidence="6">
    <location>
        <begin position="941"/>
        <end position="959"/>
    </location>
</feature>
<feature type="non-terminal residue" evidence="8">
    <location>
        <position position="1"/>
    </location>
</feature>
<evidence type="ECO:0000256" key="2">
    <source>
        <dbReference type="ARBA" id="ARBA00022525"/>
    </source>
</evidence>
<feature type="region of interest" description="Disordered" evidence="5">
    <location>
        <begin position="351"/>
        <end position="371"/>
    </location>
</feature>
<feature type="compositionally biased region" description="Low complexity" evidence="5">
    <location>
        <begin position="354"/>
        <end position="367"/>
    </location>
</feature>
<keyword evidence="3" id="KW-0732">Signal</keyword>
<evidence type="ECO:0000256" key="3">
    <source>
        <dbReference type="ARBA" id="ARBA00022729"/>
    </source>
</evidence>
<feature type="compositionally biased region" description="Polar residues" evidence="5">
    <location>
        <begin position="860"/>
        <end position="882"/>
    </location>
</feature>
<dbReference type="PROSITE" id="PS50847">
    <property type="entry name" value="GRAM_POS_ANCHORING"/>
    <property type="match status" value="1"/>
</dbReference>
<keyword evidence="4" id="KW-0572">Peptidoglycan-anchor</keyword>
<feature type="region of interest" description="Disordered" evidence="5">
    <location>
        <begin position="913"/>
        <end position="940"/>
    </location>
</feature>
<feature type="domain" description="Gram-positive cocci surface proteins LPxTG" evidence="7">
    <location>
        <begin position="932"/>
        <end position="967"/>
    </location>
</feature>
<keyword evidence="9" id="KW-1185">Reference proteome</keyword>
<feature type="region of interest" description="Disordered" evidence="5">
    <location>
        <begin position="689"/>
        <end position="882"/>
    </location>
</feature>
<feature type="compositionally biased region" description="Polar residues" evidence="5">
    <location>
        <begin position="293"/>
        <end position="321"/>
    </location>
</feature>
<feature type="compositionally biased region" description="Low complexity" evidence="5">
    <location>
        <begin position="839"/>
        <end position="859"/>
    </location>
</feature>
<evidence type="ECO:0000256" key="5">
    <source>
        <dbReference type="SAM" id="MobiDB-lite"/>
    </source>
</evidence>
<keyword evidence="2" id="KW-0964">Secreted</keyword>
<feature type="compositionally biased region" description="Low complexity" evidence="5">
    <location>
        <begin position="211"/>
        <end position="224"/>
    </location>
</feature>
<evidence type="ECO:0000313" key="9">
    <source>
        <dbReference type="Proteomes" id="UP001596190"/>
    </source>
</evidence>
<feature type="compositionally biased region" description="Polar residues" evidence="5">
    <location>
        <begin position="7"/>
        <end position="51"/>
    </location>
</feature>
<feature type="compositionally biased region" description="Low complexity" evidence="5">
    <location>
        <begin position="756"/>
        <end position="824"/>
    </location>
</feature>
<sequence>PGESVKTGKTTVTNDNPGVTMTHDTPGTDTKGNPTTDQTGENVNPDGTSSFFKVDDGVSVNADGYYNTITTTDPEGGTTTTKVDGSGAVTEVTKNWSDGDKTVAVVQTTPTTDPTTGKTSTTSVVTVTETPKDQPSLPAVTIKPGESVKTGKTTVTNDNPGVTMTHDTPGTDTQGNPTTDQTGENINPDGSSSFFKVAEPVSTTKDGYYNTITTTDPEGGTTTTKVDGSGAVTEVTKNWSDGDKTVAVVQTTPTTDPTTGKTSTTSVVTVTETPKDQPSLPAVTIKPGESVKTGKTTVTNDNPGVTMTHDTPGTDTQGNPTTDQTGENINPDGSSSFFKVAEPVSTTKDGYYNTITTTDPEGGTTTTKVDGSGAVTEVTKNWSDGDKTVAVVQTTPTTDPTTGKTSTTSVVTVTETPKDQPSLPAVTIKPGESVKTGKTTVTNDNPGVTMTHDTPGTDTQGNPTTDQTGENINPDGSSSFFKVAEPVSTTKDGYYNTITTTDPEGGTTTTKVDGSGVVTEVTKNWSDGDKTVAVVQTTPTTDPKTGETGTTSVVTVTETPKDQPSLPDVIVKPGESVKTGKTTVTNDNPGVTMTHDTPGTDTQGNPTTDQTGENINPDGSSSFFKVAEPVSTTKDGYYVTTTTTDPDGGTTDTKVDGSGAVTQITKNWGDGDKTNVTIDKIGNAVFTETPKDQPSLPNQTVTPGNTATAGKTTLTNNEPNGIQLTHKPENTPNVTETVAPDGAITFGRMPEPVSVDNTGSNPTGNTDNTGNTGSNSTGNTGNPGNTDSNPTGNTGNPSNTDSNPTGNTGNPGNTGSNPTVNTSSEGDNTQAENNTNLPGATTSTSTGTNTITGSSNGTAVKTSNGGTANGETSNDGSATSDTVATSGTIAGNASVSTNVADNQIVGSNQVSVTGTNGNVSNQNQKASAQGKLPQTNDQKNSAGATIGLGLLGLLAALGFKRKKRDDE</sequence>
<keyword evidence="1" id="KW-0134">Cell wall</keyword>
<protein>
    <submittedName>
        <fullName evidence="8">Beta strand repeat-containing protein</fullName>
    </submittedName>
</protein>
<evidence type="ECO:0000313" key="8">
    <source>
        <dbReference type="EMBL" id="MFC6253082.1"/>
    </source>
</evidence>
<feature type="region of interest" description="Disordered" evidence="5">
    <location>
        <begin position="251"/>
        <end position="321"/>
    </location>
</feature>